<accession>A0A9D1AAD0</accession>
<dbReference type="SUPFAM" id="SSF46785">
    <property type="entry name" value="Winged helix' DNA-binding domain"/>
    <property type="match status" value="1"/>
</dbReference>
<dbReference type="AlphaFoldDB" id="A0A9D1AAD0"/>
<evidence type="ECO:0000313" key="2">
    <source>
        <dbReference type="EMBL" id="HIR12715.1"/>
    </source>
</evidence>
<name>A0A9D1AAD0_9FIRM</name>
<evidence type="ECO:0000313" key="3">
    <source>
        <dbReference type="Proteomes" id="UP000886757"/>
    </source>
</evidence>
<dbReference type="InterPro" id="IPR036388">
    <property type="entry name" value="WH-like_DNA-bd_sf"/>
</dbReference>
<protein>
    <submittedName>
        <fullName evidence="2">MarR family transcriptional regulator</fullName>
    </submittedName>
</protein>
<dbReference type="InterPro" id="IPR036390">
    <property type="entry name" value="WH_DNA-bd_sf"/>
</dbReference>
<dbReference type="SMART" id="SM00347">
    <property type="entry name" value="HTH_MARR"/>
    <property type="match status" value="1"/>
</dbReference>
<proteinExistence type="predicted"/>
<dbReference type="Pfam" id="PF12802">
    <property type="entry name" value="MarR_2"/>
    <property type="match status" value="1"/>
</dbReference>
<evidence type="ECO:0000259" key="1">
    <source>
        <dbReference type="SMART" id="SM00347"/>
    </source>
</evidence>
<feature type="domain" description="HTH marR-type" evidence="1">
    <location>
        <begin position="24"/>
        <end position="127"/>
    </location>
</feature>
<dbReference type="GO" id="GO:0003700">
    <property type="term" value="F:DNA-binding transcription factor activity"/>
    <property type="evidence" value="ECO:0007669"/>
    <property type="project" value="InterPro"/>
</dbReference>
<gene>
    <name evidence="2" type="ORF">IAB31_02185</name>
</gene>
<dbReference type="Proteomes" id="UP000886757">
    <property type="component" value="Unassembled WGS sequence"/>
</dbReference>
<organism evidence="2 3">
    <name type="scientific">Candidatus Choladousia intestinavium</name>
    <dbReference type="NCBI Taxonomy" id="2840727"/>
    <lineage>
        <taxon>Bacteria</taxon>
        <taxon>Bacillati</taxon>
        <taxon>Bacillota</taxon>
        <taxon>Clostridia</taxon>
        <taxon>Lachnospirales</taxon>
        <taxon>Lachnospiraceae</taxon>
        <taxon>Lachnospiraceae incertae sedis</taxon>
        <taxon>Candidatus Choladousia</taxon>
    </lineage>
</organism>
<comment type="caution">
    <text evidence="2">The sequence shown here is derived from an EMBL/GenBank/DDBJ whole genome shotgun (WGS) entry which is preliminary data.</text>
</comment>
<dbReference type="EMBL" id="DVGK01000030">
    <property type="protein sequence ID" value="HIR12715.1"/>
    <property type="molecule type" value="Genomic_DNA"/>
</dbReference>
<dbReference type="InterPro" id="IPR000835">
    <property type="entry name" value="HTH_MarR-typ"/>
</dbReference>
<dbReference type="Gene3D" id="1.10.10.10">
    <property type="entry name" value="Winged helix-like DNA-binding domain superfamily/Winged helix DNA-binding domain"/>
    <property type="match status" value="1"/>
</dbReference>
<reference evidence="2" key="2">
    <citation type="journal article" date="2021" name="PeerJ">
        <title>Extensive microbial diversity within the chicken gut microbiome revealed by metagenomics and culture.</title>
        <authorList>
            <person name="Gilroy R."/>
            <person name="Ravi A."/>
            <person name="Getino M."/>
            <person name="Pursley I."/>
            <person name="Horton D.L."/>
            <person name="Alikhan N.F."/>
            <person name="Baker D."/>
            <person name="Gharbi K."/>
            <person name="Hall N."/>
            <person name="Watson M."/>
            <person name="Adriaenssens E.M."/>
            <person name="Foster-Nyarko E."/>
            <person name="Jarju S."/>
            <person name="Secka A."/>
            <person name="Antonio M."/>
            <person name="Oren A."/>
            <person name="Chaudhuri R.R."/>
            <person name="La Ragione R."/>
            <person name="Hildebrand F."/>
            <person name="Pallen M.J."/>
        </authorList>
    </citation>
    <scope>NUCLEOTIDE SEQUENCE</scope>
    <source>
        <strain evidence="2">ChiSjej4B22-8148</strain>
    </source>
</reference>
<sequence>MKHYLKEIRRIMLASVRMDGAYYFFSKRMGIKENILNLLYALDDGKPHSQQQICQDWLIPKTTVNTNVKELAAAGYLSLVPGRDRRRKDLILTEKGMAYTAEILKDIYAAEQTAIEKTIEKYSPEFVEALDYFSDCICRELQTQKISDKKE</sequence>
<reference evidence="2" key="1">
    <citation type="submission" date="2020-10" db="EMBL/GenBank/DDBJ databases">
        <authorList>
            <person name="Gilroy R."/>
        </authorList>
    </citation>
    <scope>NUCLEOTIDE SEQUENCE</scope>
    <source>
        <strain evidence="2">ChiSjej4B22-8148</strain>
    </source>
</reference>